<organism evidence="3 4">
    <name type="scientific">Streptomyces armeniacus</name>
    <dbReference type="NCBI Taxonomy" id="83291"/>
    <lineage>
        <taxon>Bacteria</taxon>
        <taxon>Bacillati</taxon>
        <taxon>Actinomycetota</taxon>
        <taxon>Actinomycetes</taxon>
        <taxon>Kitasatosporales</taxon>
        <taxon>Streptomycetaceae</taxon>
        <taxon>Streptomyces</taxon>
    </lineage>
</organism>
<dbReference type="KEGG" id="sarm:DVA86_04460"/>
<evidence type="ECO:0000313" key="4">
    <source>
        <dbReference type="Proteomes" id="UP000254425"/>
    </source>
</evidence>
<feature type="compositionally biased region" description="Polar residues" evidence="1">
    <location>
        <begin position="11"/>
        <end position="20"/>
    </location>
</feature>
<reference evidence="3 4" key="1">
    <citation type="submission" date="2018-07" db="EMBL/GenBank/DDBJ databases">
        <title>Draft genome of the type strain Streptomyces armeniacus ATCC 15676.</title>
        <authorList>
            <person name="Labana P."/>
            <person name="Gosse J.T."/>
            <person name="Boddy C.N."/>
        </authorList>
    </citation>
    <scope>NUCLEOTIDE SEQUENCE [LARGE SCALE GENOMIC DNA]</scope>
    <source>
        <strain evidence="3 4">ATCC 15676</strain>
    </source>
</reference>
<feature type="region of interest" description="Disordered" evidence="1">
    <location>
        <begin position="1"/>
        <end position="23"/>
    </location>
</feature>
<evidence type="ECO:0000313" key="3">
    <source>
        <dbReference type="EMBL" id="AXK32016.1"/>
    </source>
</evidence>
<keyword evidence="2" id="KW-0472">Membrane</keyword>
<keyword evidence="2" id="KW-0812">Transmembrane</keyword>
<accession>A0A345XK50</accession>
<evidence type="ECO:0000256" key="1">
    <source>
        <dbReference type="SAM" id="MobiDB-lite"/>
    </source>
</evidence>
<dbReference type="RefSeq" id="WP_208875972.1">
    <property type="nucleotide sequence ID" value="NZ_CP031320.1"/>
</dbReference>
<sequence length="105" mass="11440">MDSERQPPDTPATSTGSAPSQAARDATTVEIAFALISGGVLAGAVFLALASPALFWHGSSEWIQPAQWIGGTVFVGRVLWVLLRWRWQQQEWRQPSHPGRTSPDS</sequence>
<gene>
    <name evidence="3" type="ORF">DVA86_04460</name>
</gene>
<name>A0A345XK50_9ACTN</name>
<dbReference type="EMBL" id="CP031320">
    <property type="protein sequence ID" value="AXK32016.1"/>
    <property type="molecule type" value="Genomic_DNA"/>
</dbReference>
<dbReference type="InterPro" id="IPR046295">
    <property type="entry name" value="DUF6332"/>
</dbReference>
<proteinExistence type="predicted"/>
<feature type="transmembrane region" description="Helical" evidence="2">
    <location>
        <begin position="31"/>
        <end position="56"/>
    </location>
</feature>
<dbReference type="Proteomes" id="UP000254425">
    <property type="component" value="Chromosome"/>
</dbReference>
<protein>
    <submittedName>
        <fullName evidence="3">Uncharacterized protein</fullName>
    </submittedName>
</protein>
<keyword evidence="2" id="KW-1133">Transmembrane helix</keyword>
<evidence type="ECO:0000256" key="2">
    <source>
        <dbReference type="SAM" id="Phobius"/>
    </source>
</evidence>
<keyword evidence="4" id="KW-1185">Reference proteome</keyword>
<feature type="transmembrane region" description="Helical" evidence="2">
    <location>
        <begin position="62"/>
        <end position="83"/>
    </location>
</feature>
<dbReference type="AlphaFoldDB" id="A0A345XK50"/>
<dbReference type="Pfam" id="PF19857">
    <property type="entry name" value="DUF6332"/>
    <property type="match status" value="1"/>
</dbReference>